<organism evidence="2 3">
    <name type="scientific">Horticoccus luteus</name>
    <dbReference type="NCBI Taxonomy" id="2862869"/>
    <lineage>
        <taxon>Bacteria</taxon>
        <taxon>Pseudomonadati</taxon>
        <taxon>Verrucomicrobiota</taxon>
        <taxon>Opitutia</taxon>
        <taxon>Opitutales</taxon>
        <taxon>Opitutaceae</taxon>
        <taxon>Horticoccus</taxon>
    </lineage>
</organism>
<dbReference type="Pfam" id="PF00535">
    <property type="entry name" value="Glycos_transf_2"/>
    <property type="match status" value="1"/>
</dbReference>
<dbReference type="InterPro" id="IPR029044">
    <property type="entry name" value="Nucleotide-diphossugar_trans"/>
</dbReference>
<protein>
    <submittedName>
        <fullName evidence="2">Glycosyltransferase</fullName>
    </submittedName>
</protein>
<dbReference type="Gene3D" id="3.90.550.10">
    <property type="entry name" value="Spore Coat Polysaccharide Biosynthesis Protein SpsA, Chain A"/>
    <property type="match status" value="1"/>
</dbReference>
<evidence type="ECO:0000313" key="3">
    <source>
        <dbReference type="Proteomes" id="UP000825051"/>
    </source>
</evidence>
<dbReference type="CDD" id="cd06433">
    <property type="entry name" value="GT_2_WfgS_like"/>
    <property type="match status" value="1"/>
</dbReference>
<dbReference type="InterPro" id="IPR050834">
    <property type="entry name" value="Glycosyltransf_2"/>
</dbReference>
<dbReference type="InterPro" id="IPR001173">
    <property type="entry name" value="Glyco_trans_2-like"/>
</dbReference>
<accession>A0A8F9XJU0</accession>
<dbReference type="KEGG" id="ole:K0B96_09250"/>
<name>A0A8F9XJU0_9BACT</name>
<dbReference type="RefSeq" id="WP_220160621.1">
    <property type="nucleotide sequence ID" value="NZ_CP080507.1"/>
</dbReference>
<keyword evidence="3" id="KW-1185">Reference proteome</keyword>
<dbReference type="PANTHER" id="PTHR43685:SF2">
    <property type="entry name" value="GLYCOSYLTRANSFERASE 2-LIKE DOMAIN-CONTAINING PROTEIN"/>
    <property type="match status" value="1"/>
</dbReference>
<evidence type="ECO:0000259" key="1">
    <source>
        <dbReference type="Pfam" id="PF00535"/>
    </source>
</evidence>
<dbReference type="Proteomes" id="UP000825051">
    <property type="component" value="Chromosome"/>
</dbReference>
<evidence type="ECO:0000313" key="2">
    <source>
        <dbReference type="EMBL" id="QYM77516.1"/>
    </source>
</evidence>
<reference evidence="2" key="1">
    <citation type="submission" date="2021-08" db="EMBL/GenBank/DDBJ databases">
        <title>Genome of a novel bacterium of the phylum Verrucomicrobia, Oleiharenicola sp. KSB-15.</title>
        <authorList>
            <person name="Chung J.-H."/>
            <person name="Ahn J.-H."/>
            <person name="Yoon Y."/>
            <person name="Kim D.-Y."/>
            <person name="An S.-H."/>
            <person name="Park I."/>
            <person name="Yeon J."/>
        </authorList>
    </citation>
    <scope>NUCLEOTIDE SEQUENCE</scope>
    <source>
        <strain evidence="2">KSB-15</strain>
    </source>
</reference>
<feature type="domain" description="Glycosyltransferase 2-like" evidence="1">
    <location>
        <begin position="25"/>
        <end position="135"/>
    </location>
</feature>
<dbReference type="AlphaFoldDB" id="A0A8F9XJU0"/>
<dbReference type="SUPFAM" id="SSF53448">
    <property type="entry name" value="Nucleotide-diphospho-sugar transferases"/>
    <property type="match status" value="1"/>
</dbReference>
<dbReference type="EMBL" id="CP080507">
    <property type="protein sequence ID" value="QYM77516.1"/>
    <property type="molecule type" value="Genomic_DNA"/>
</dbReference>
<dbReference type="PANTHER" id="PTHR43685">
    <property type="entry name" value="GLYCOSYLTRANSFERASE"/>
    <property type="match status" value="1"/>
</dbReference>
<gene>
    <name evidence="2" type="ORF">K0B96_09250</name>
</gene>
<sequence length="289" mass="32299">MRPFVPALGYAKRAATEMRTSVKISVVTPTYNSERHLVECLESIHAQQGADFEHVVVDGGSQDGTLAILDRYRDRVAQLVSERDDGISDAFNKGIARCCGDVILIVASDDLLLPDALARIVADWGKRGACDVIYGNVLFLDAVNGNAVIRPDRTMGAIWGRQPLKHAAMVVSADAYRRFGAYDKRWRLAMDYELTLRFHLCGASFRYLDAELAAVRPGGASYRNLGRTMREVAQIAEAHGASKLRTRCLLAWKICRIYLRSFVLSSRFAAPATRLYRRVNTRFKPETKQ</sequence>
<proteinExistence type="predicted"/>